<reference evidence="1 2" key="1">
    <citation type="submission" date="2016-11" db="EMBL/GenBank/DDBJ databases">
        <authorList>
            <person name="Jaros S."/>
            <person name="Januszkiewicz K."/>
            <person name="Wedrychowicz H."/>
        </authorList>
    </citation>
    <scope>NUCLEOTIDE SEQUENCE [LARGE SCALE GENOMIC DNA]</scope>
    <source>
        <strain evidence="1 2">CECT 7868</strain>
    </source>
</reference>
<keyword evidence="2" id="KW-1185">Reference proteome</keyword>
<dbReference type="Gene3D" id="3.40.50.20">
    <property type="match status" value="1"/>
</dbReference>
<dbReference type="EMBL" id="FQXZ01000005">
    <property type="protein sequence ID" value="SHH73645.1"/>
    <property type="molecule type" value="Genomic_DNA"/>
</dbReference>
<dbReference type="PANTHER" id="PTHR23132">
    <property type="entry name" value="D-ALANINE--D-ALANINE LIGASE"/>
    <property type="match status" value="1"/>
</dbReference>
<gene>
    <name evidence="1" type="ORF">VA7868_00363</name>
</gene>
<dbReference type="Gene3D" id="3.30.1490.20">
    <property type="entry name" value="ATP-grasp fold, A domain"/>
    <property type="match status" value="1"/>
</dbReference>
<dbReference type="PANTHER" id="PTHR23132:SF23">
    <property type="entry name" value="D-ALANINE--D-ALANINE LIGASE B"/>
    <property type="match status" value="1"/>
</dbReference>
<evidence type="ECO:0000313" key="2">
    <source>
        <dbReference type="Proteomes" id="UP000184608"/>
    </source>
</evidence>
<dbReference type="AlphaFoldDB" id="A0A1M5VEQ3"/>
<organism evidence="1 2">
    <name type="scientific">Vibrio aerogenes CECT 7868</name>
    <dbReference type="NCBI Taxonomy" id="1216006"/>
    <lineage>
        <taxon>Bacteria</taxon>
        <taxon>Pseudomonadati</taxon>
        <taxon>Pseudomonadota</taxon>
        <taxon>Gammaproteobacteria</taxon>
        <taxon>Vibrionales</taxon>
        <taxon>Vibrionaceae</taxon>
        <taxon>Vibrio</taxon>
    </lineage>
</organism>
<sequence>MKTNILDKLKSYLHIAVIYAGDPSEPNVVQYKTHNPRYWKSYIDVATDIKISLENSGFSHVHLIREDKNLMQKLQYKKINFAWLNTAGVQGIDSSAHAACVLESLGIPYVGHTPANTMLMDNKHLFKLYLKSSGIKTAPHFLWHHVREEDTYQSRQLALFCKQFEKPEYHARFQEKTRFIVKPVCGRASQHVYIANTPAEVEPLCWRVSRHTNHYVMVELFLSGAEYCVAAMKPPPDAH</sequence>
<dbReference type="Proteomes" id="UP000184608">
    <property type="component" value="Unassembled WGS sequence"/>
</dbReference>
<dbReference type="SUPFAM" id="SSF56059">
    <property type="entry name" value="Glutathione synthetase ATP-binding domain-like"/>
    <property type="match status" value="1"/>
</dbReference>
<protein>
    <submittedName>
        <fullName evidence="1">D-alanine--D-alanine ligase</fullName>
    </submittedName>
</protein>
<dbReference type="OrthoDB" id="9813261at2"/>
<dbReference type="Gene3D" id="3.30.470.20">
    <property type="entry name" value="ATP-grasp fold, B domain"/>
    <property type="match status" value="1"/>
</dbReference>
<dbReference type="STRING" id="1216006.VA7868_00363"/>
<keyword evidence="1" id="KW-0436">Ligase</keyword>
<name>A0A1M5VEQ3_9VIBR</name>
<dbReference type="GO" id="GO:0005524">
    <property type="term" value="F:ATP binding"/>
    <property type="evidence" value="ECO:0007669"/>
    <property type="project" value="InterPro"/>
</dbReference>
<accession>A0A1M5VEQ3</accession>
<dbReference type="RefSeq" id="WP_073602137.1">
    <property type="nucleotide sequence ID" value="NZ_FQXZ01000005.1"/>
</dbReference>
<evidence type="ECO:0000313" key="1">
    <source>
        <dbReference type="EMBL" id="SHH73645.1"/>
    </source>
</evidence>
<dbReference type="InterPro" id="IPR013815">
    <property type="entry name" value="ATP_grasp_subdomain_1"/>
</dbReference>
<proteinExistence type="predicted"/>
<dbReference type="GO" id="GO:0008716">
    <property type="term" value="F:D-alanine-D-alanine ligase activity"/>
    <property type="evidence" value="ECO:0007669"/>
    <property type="project" value="TreeGrafter"/>
</dbReference>